<organism evidence="2 3">
    <name type="scientific">Colletotrichum zoysiae</name>
    <dbReference type="NCBI Taxonomy" id="1216348"/>
    <lineage>
        <taxon>Eukaryota</taxon>
        <taxon>Fungi</taxon>
        <taxon>Dikarya</taxon>
        <taxon>Ascomycota</taxon>
        <taxon>Pezizomycotina</taxon>
        <taxon>Sordariomycetes</taxon>
        <taxon>Hypocreomycetidae</taxon>
        <taxon>Glomerellales</taxon>
        <taxon>Glomerellaceae</taxon>
        <taxon>Colletotrichum</taxon>
        <taxon>Colletotrichum graminicola species complex</taxon>
    </lineage>
</organism>
<dbReference type="AlphaFoldDB" id="A0AAD9LYT5"/>
<comment type="caution">
    <text evidence="2">The sequence shown here is derived from an EMBL/GenBank/DDBJ whole genome shotgun (WGS) entry which is preliminary data.</text>
</comment>
<sequence>MLAVSIFASAFTDEVSALVALLPFLSIIASRFSNALIASTENCLALLLNGPSCLFCPPRLPPSSRSREPLYHHFTQVTPASGGNHPPLPPCRHPAGARYSIS</sequence>
<feature type="region of interest" description="Disordered" evidence="1">
    <location>
        <begin position="79"/>
        <end position="102"/>
    </location>
</feature>
<reference evidence="2" key="1">
    <citation type="submission" date="2021-06" db="EMBL/GenBank/DDBJ databases">
        <title>Comparative genomics, transcriptomics and evolutionary studies reveal genomic signatures of adaptation to plant cell wall in hemibiotrophic fungi.</title>
        <authorList>
            <consortium name="DOE Joint Genome Institute"/>
            <person name="Baroncelli R."/>
            <person name="Diaz J.F."/>
            <person name="Benocci T."/>
            <person name="Peng M."/>
            <person name="Battaglia E."/>
            <person name="Haridas S."/>
            <person name="Andreopoulos W."/>
            <person name="Labutti K."/>
            <person name="Pangilinan J."/>
            <person name="Floch G.L."/>
            <person name="Makela M.R."/>
            <person name="Henrissat B."/>
            <person name="Grigoriev I.V."/>
            <person name="Crouch J.A."/>
            <person name="De Vries R.P."/>
            <person name="Sukno S.A."/>
            <person name="Thon M.R."/>
        </authorList>
    </citation>
    <scope>NUCLEOTIDE SEQUENCE</scope>
    <source>
        <strain evidence="2">MAFF235873</strain>
    </source>
</reference>
<keyword evidence="3" id="KW-1185">Reference proteome</keyword>
<name>A0AAD9LYT5_9PEZI</name>
<proteinExistence type="predicted"/>
<gene>
    <name evidence="2" type="ORF">LX32DRAFT_38964</name>
</gene>
<dbReference type="EMBL" id="MU842925">
    <property type="protein sequence ID" value="KAK2025949.1"/>
    <property type="molecule type" value="Genomic_DNA"/>
</dbReference>
<evidence type="ECO:0000256" key="1">
    <source>
        <dbReference type="SAM" id="MobiDB-lite"/>
    </source>
</evidence>
<evidence type="ECO:0000313" key="3">
    <source>
        <dbReference type="Proteomes" id="UP001232148"/>
    </source>
</evidence>
<evidence type="ECO:0000313" key="2">
    <source>
        <dbReference type="EMBL" id="KAK2025949.1"/>
    </source>
</evidence>
<accession>A0AAD9LYT5</accession>
<dbReference type="Proteomes" id="UP001232148">
    <property type="component" value="Unassembled WGS sequence"/>
</dbReference>
<protein>
    <submittedName>
        <fullName evidence="2">Uncharacterized protein</fullName>
    </submittedName>
</protein>